<evidence type="ECO:0000313" key="2">
    <source>
        <dbReference type="Proteomes" id="UP000805704"/>
    </source>
</evidence>
<reference evidence="1" key="1">
    <citation type="submission" date="2020-04" db="EMBL/GenBank/DDBJ databases">
        <title>A chromosome-scale assembly and high-density genetic map of the yellow drum (Nibea albiflora) genome.</title>
        <authorList>
            <person name="Xu D."/>
            <person name="Zhang W."/>
            <person name="Chen R."/>
            <person name="Tan P."/>
            <person name="Wang L."/>
            <person name="Song H."/>
            <person name="Tian L."/>
            <person name="Zhu Q."/>
            <person name="Wang B."/>
        </authorList>
    </citation>
    <scope>NUCLEOTIDE SEQUENCE</scope>
    <source>
        <strain evidence="1">ZJHYS-2018</strain>
    </source>
</reference>
<proteinExistence type="predicted"/>
<dbReference type="Proteomes" id="UP000805704">
    <property type="component" value="Chromosome 15"/>
</dbReference>
<accession>A0ACB7F8L8</accession>
<name>A0ACB7F8L8_NIBAL</name>
<keyword evidence="2" id="KW-1185">Reference proteome</keyword>
<dbReference type="EMBL" id="CM024803">
    <property type="protein sequence ID" value="KAG8010527.1"/>
    <property type="molecule type" value="Genomic_DNA"/>
</dbReference>
<organism evidence="1 2">
    <name type="scientific">Nibea albiflora</name>
    <name type="common">Yellow drum</name>
    <name type="synonym">Corvina albiflora</name>
    <dbReference type="NCBI Taxonomy" id="240163"/>
    <lineage>
        <taxon>Eukaryota</taxon>
        <taxon>Metazoa</taxon>
        <taxon>Chordata</taxon>
        <taxon>Craniata</taxon>
        <taxon>Vertebrata</taxon>
        <taxon>Euteleostomi</taxon>
        <taxon>Actinopterygii</taxon>
        <taxon>Neopterygii</taxon>
        <taxon>Teleostei</taxon>
        <taxon>Neoteleostei</taxon>
        <taxon>Acanthomorphata</taxon>
        <taxon>Eupercaria</taxon>
        <taxon>Sciaenidae</taxon>
        <taxon>Nibea</taxon>
    </lineage>
</organism>
<evidence type="ECO:0000313" key="1">
    <source>
        <dbReference type="EMBL" id="KAG8010527.1"/>
    </source>
</evidence>
<comment type="caution">
    <text evidence="1">The sequence shown here is derived from an EMBL/GenBank/DDBJ whole genome shotgun (WGS) entry which is preliminary data.</text>
</comment>
<gene>
    <name evidence="1" type="ORF">GBF38_009627</name>
</gene>
<sequence>MIAAVLVDDSNPTRSAAADCASGFQSARGKHAASTRVCCCLFLRCFGPTRKLKKGASVVPEQELEGSAASVDVMAEEKSAKIPRMDKQVTI</sequence>
<protein>
    <submittedName>
        <fullName evidence="1">Uncharacterized protein</fullName>
    </submittedName>
</protein>